<keyword evidence="1" id="KW-0812">Transmembrane</keyword>
<feature type="transmembrane region" description="Helical" evidence="1">
    <location>
        <begin position="46"/>
        <end position="66"/>
    </location>
</feature>
<dbReference type="EMBL" id="CP040896">
    <property type="protein sequence ID" value="QDA62659.1"/>
    <property type="molecule type" value="Genomic_DNA"/>
</dbReference>
<evidence type="ECO:0000313" key="2">
    <source>
        <dbReference type="EMBL" id="QDA62659.1"/>
    </source>
</evidence>
<keyword evidence="1" id="KW-0472">Membrane</keyword>
<keyword evidence="1" id="KW-1133">Transmembrane helix</keyword>
<organism evidence="2 3">
    <name type="scientific">Hymenobacter jejuensis</name>
    <dbReference type="NCBI Taxonomy" id="2502781"/>
    <lineage>
        <taxon>Bacteria</taxon>
        <taxon>Pseudomonadati</taxon>
        <taxon>Bacteroidota</taxon>
        <taxon>Cytophagia</taxon>
        <taxon>Cytophagales</taxon>
        <taxon>Hymenobacteraceae</taxon>
        <taxon>Hymenobacter</taxon>
    </lineage>
</organism>
<name>A0A5B8A5Y6_9BACT</name>
<evidence type="ECO:0000313" key="3">
    <source>
        <dbReference type="Proteomes" id="UP000305398"/>
    </source>
</evidence>
<evidence type="ECO:0000256" key="1">
    <source>
        <dbReference type="SAM" id="Phobius"/>
    </source>
</evidence>
<reference evidence="2 3" key="1">
    <citation type="submission" date="2019-06" db="EMBL/GenBank/DDBJ databases">
        <authorList>
            <person name="Srinivasan S."/>
        </authorList>
    </citation>
    <scope>NUCLEOTIDE SEQUENCE [LARGE SCALE GENOMIC DNA]</scope>
    <source>
        <strain evidence="2 3">17J68-5</strain>
    </source>
</reference>
<gene>
    <name evidence="2" type="ORF">FHG12_19725</name>
</gene>
<evidence type="ECO:0008006" key="4">
    <source>
        <dbReference type="Google" id="ProtNLM"/>
    </source>
</evidence>
<proteinExistence type="predicted"/>
<accession>A0A5B8A5Y6</accession>
<protein>
    <recommendedName>
        <fullName evidence="4">DUF3311 domain-containing protein</fullName>
    </recommendedName>
</protein>
<sequence>MSPQEQTEQRRGQQLLFITLLFGILLNFPLLAVFDHDGKVGGVPVLYLYVLLAWIAVVVLTGWLVTRMKHEE</sequence>
<dbReference type="AlphaFoldDB" id="A0A5B8A5Y6"/>
<feature type="transmembrane region" description="Helical" evidence="1">
    <location>
        <begin position="15"/>
        <end position="34"/>
    </location>
</feature>
<dbReference type="Proteomes" id="UP000305398">
    <property type="component" value="Chromosome"/>
</dbReference>
<keyword evidence="3" id="KW-1185">Reference proteome</keyword>
<dbReference type="KEGG" id="hyj:FHG12_19725"/>